<dbReference type="Proteomes" id="UP001597041">
    <property type="component" value="Unassembled WGS sequence"/>
</dbReference>
<sequence>MSRFLSRHELENLYYIYGKYEDVYQTLLERKEDHGQEEMQRQLEEQMEMVKKQQRQMLASLT</sequence>
<protein>
    <submittedName>
        <fullName evidence="1">Uncharacterized protein</fullName>
    </submittedName>
</protein>
<dbReference type="RefSeq" id="WP_379592411.1">
    <property type="nucleotide sequence ID" value="NZ_JBHTKK010000014.1"/>
</dbReference>
<evidence type="ECO:0000313" key="1">
    <source>
        <dbReference type="EMBL" id="MFD1066774.1"/>
    </source>
</evidence>
<keyword evidence="2" id="KW-1185">Reference proteome</keyword>
<name>A0ABW3NGG0_9BACI</name>
<organism evidence="1 2">
    <name type="scientific">Oceanobacillus locisalsi</name>
    <dbReference type="NCBI Taxonomy" id="546107"/>
    <lineage>
        <taxon>Bacteria</taxon>
        <taxon>Bacillati</taxon>
        <taxon>Bacillota</taxon>
        <taxon>Bacilli</taxon>
        <taxon>Bacillales</taxon>
        <taxon>Bacillaceae</taxon>
        <taxon>Oceanobacillus</taxon>
    </lineage>
</organism>
<proteinExistence type="predicted"/>
<gene>
    <name evidence="1" type="ORF">ACFQ19_12120</name>
</gene>
<dbReference type="EMBL" id="JBHTKK010000014">
    <property type="protein sequence ID" value="MFD1066774.1"/>
    <property type="molecule type" value="Genomic_DNA"/>
</dbReference>
<accession>A0ABW3NGG0</accession>
<evidence type="ECO:0000313" key="2">
    <source>
        <dbReference type="Proteomes" id="UP001597041"/>
    </source>
</evidence>
<comment type="caution">
    <text evidence="1">The sequence shown here is derived from an EMBL/GenBank/DDBJ whole genome shotgun (WGS) entry which is preliminary data.</text>
</comment>
<reference evidence="2" key="1">
    <citation type="journal article" date="2019" name="Int. J. Syst. Evol. Microbiol.">
        <title>The Global Catalogue of Microorganisms (GCM) 10K type strain sequencing project: providing services to taxonomists for standard genome sequencing and annotation.</title>
        <authorList>
            <consortium name="The Broad Institute Genomics Platform"/>
            <consortium name="The Broad Institute Genome Sequencing Center for Infectious Disease"/>
            <person name="Wu L."/>
            <person name="Ma J."/>
        </authorList>
    </citation>
    <scope>NUCLEOTIDE SEQUENCE [LARGE SCALE GENOMIC DNA]</scope>
    <source>
        <strain evidence="2">CCUG 56608</strain>
    </source>
</reference>